<keyword evidence="1" id="KW-0812">Transmembrane</keyword>
<evidence type="ECO:0008006" key="4">
    <source>
        <dbReference type="Google" id="ProtNLM"/>
    </source>
</evidence>
<proteinExistence type="predicted"/>
<name>A0A2P8R2E3_9BACT</name>
<evidence type="ECO:0000256" key="1">
    <source>
        <dbReference type="SAM" id="Phobius"/>
    </source>
</evidence>
<feature type="transmembrane region" description="Helical" evidence="1">
    <location>
        <begin position="79"/>
        <end position="98"/>
    </location>
</feature>
<keyword evidence="3" id="KW-1185">Reference proteome</keyword>
<feature type="transmembrane region" description="Helical" evidence="1">
    <location>
        <begin position="6"/>
        <end position="25"/>
    </location>
</feature>
<dbReference type="AlphaFoldDB" id="A0A2P8R2E3"/>
<keyword evidence="1" id="KW-0472">Membrane</keyword>
<keyword evidence="1" id="KW-1133">Transmembrane helix</keyword>
<dbReference type="RefSeq" id="WP_106870400.1">
    <property type="nucleotide sequence ID" value="NZ_CP053841.1"/>
</dbReference>
<dbReference type="EMBL" id="PDHH01000002">
    <property type="protein sequence ID" value="PSM52674.1"/>
    <property type="molecule type" value="Genomic_DNA"/>
</dbReference>
<evidence type="ECO:0000313" key="3">
    <source>
        <dbReference type="Proteomes" id="UP000240535"/>
    </source>
</evidence>
<comment type="caution">
    <text evidence="2">The sequence shown here is derived from an EMBL/GenBank/DDBJ whole genome shotgun (WGS) entry which is preliminary data.</text>
</comment>
<reference evidence="3" key="1">
    <citation type="submission" date="2017-10" db="EMBL/GenBank/DDBJ databases">
        <title>Campylobacter species from seals.</title>
        <authorList>
            <person name="Gilbert M.J."/>
            <person name="Zomer A.L."/>
            <person name="Timmerman A.J."/>
            <person name="Duim B."/>
            <person name="Wagenaar J.A."/>
        </authorList>
    </citation>
    <scope>NUCLEOTIDE SEQUENCE [LARGE SCALE GENOMIC DNA]</scope>
    <source>
        <strain evidence="3">17S00004-5</strain>
    </source>
</reference>
<protein>
    <recommendedName>
        <fullName evidence="4">DUF3899 domain-containing protein</fullName>
    </recommendedName>
</protein>
<dbReference type="Proteomes" id="UP000240535">
    <property type="component" value="Unassembled WGS sequence"/>
</dbReference>
<evidence type="ECO:0000313" key="2">
    <source>
        <dbReference type="EMBL" id="PSM52674.1"/>
    </source>
</evidence>
<gene>
    <name evidence="2" type="ORF">CQ405_02780</name>
</gene>
<sequence length="99" mass="12031">MSDKFFSVALFCFIVSVGLFAKYIFFSYNKKNFFGIMAKDDFTEYRRISKIKREKRSEQEQEFYLENQEQYVGLMITKWVFYIGIVFVFIGIIIKYIFE</sequence>
<accession>A0A2P8R2E3</accession>
<organism evidence="2 3">
    <name type="scientific">Campylobacter blaseri</name>
    <dbReference type="NCBI Taxonomy" id="2042961"/>
    <lineage>
        <taxon>Bacteria</taxon>
        <taxon>Pseudomonadati</taxon>
        <taxon>Campylobacterota</taxon>
        <taxon>Epsilonproteobacteria</taxon>
        <taxon>Campylobacterales</taxon>
        <taxon>Campylobacteraceae</taxon>
        <taxon>Campylobacter</taxon>
    </lineage>
</organism>